<comment type="caution">
    <text evidence="3">The sequence shown here is derived from an EMBL/GenBank/DDBJ whole genome shotgun (WGS) entry which is preliminary data.</text>
</comment>
<proteinExistence type="predicted"/>
<feature type="compositionally biased region" description="Basic and acidic residues" evidence="2">
    <location>
        <begin position="67"/>
        <end position="85"/>
    </location>
</feature>
<accession>A0A553Q582</accession>
<feature type="region of interest" description="Disordered" evidence="2">
    <location>
        <begin position="332"/>
        <end position="416"/>
    </location>
</feature>
<organism evidence="3 4">
    <name type="scientific">Danionella cerebrum</name>
    <dbReference type="NCBI Taxonomy" id="2873325"/>
    <lineage>
        <taxon>Eukaryota</taxon>
        <taxon>Metazoa</taxon>
        <taxon>Chordata</taxon>
        <taxon>Craniata</taxon>
        <taxon>Vertebrata</taxon>
        <taxon>Euteleostomi</taxon>
        <taxon>Actinopterygii</taxon>
        <taxon>Neopterygii</taxon>
        <taxon>Teleostei</taxon>
        <taxon>Ostariophysi</taxon>
        <taxon>Cypriniformes</taxon>
        <taxon>Danionidae</taxon>
        <taxon>Danioninae</taxon>
        <taxon>Danionella</taxon>
    </lineage>
</organism>
<dbReference type="AlphaFoldDB" id="A0A553Q582"/>
<dbReference type="EMBL" id="SRMA01026312">
    <property type="protein sequence ID" value="TRY85091.1"/>
    <property type="molecule type" value="Genomic_DNA"/>
</dbReference>
<gene>
    <name evidence="3" type="ORF">DNTS_023041</name>
</gene>
<reference evidence="3 4" key="1">
    <citation type="journal article" date="2019" name="Sci. Data">
        <title>Hybrid genome assembly and annotation of Danionella translucida.</title>
        <authorList>
            <person name="Kadobianskyi M."/>
            <person name="Schulze L."/>
            <person name="Schuelke M."/>
            <person name="Judkewitz B."/>
        </authorList>
    </citation>
    <scope>NUCLEOTIDE SEQUENCE [LARGE SCALE GENOMIC DNA]</scope>
    <source>
        <strain evidence="3 4">Bolton</strain>
    </source>
</reference>
<evidence type="ECO:0000256" key="1">
    <source>
        <dbReference type="SAM" id="Coils"/>
    </source>
</evidence>
<feature type="compositionally biased region" description="Basic residues" evidence="2">
    <location>
        <begin position="99"/>
        <end position="108"/>
    </location>
</feature>
<evidence type="ECO:0000313" key="3">
    <source>
        <dbReference type="EMBL" id="TRY85091.1"/>
    </source>
</evidence>
<evidence type="ECO:0000256" key="2">
    <source>
        <dbReference type="SAM" id="MobiDB-lite"/>
    </source>
</evidence>
<feature type="region of interest" description="Disordered" evidence="2">
    <location>
        <begin position="67"/>
        <end position="153"/>
    </location>
</feature>
<feature type="compositionally biased region" description="Basic and acidic residues" evidence="2">
    <location>
        <begin position="115"/>
        <end position="131"/>
    </location>
</feature>
<sequence length="497" mass="56239">MLAFAAFTTSAESGKPRELGATAASRYRHTDPVCDQLLIRSARGLNEEAPGASRELPEMGTVLRESSLHHEPNNRDPGAPRHADRQLNTNVKAVAASRNRQKEKRRRQNQFNEANKSELRSTTRSSEHQTESWRCQHSPKEEDTTSDLSESELTSVLPAQISPPDLDLRAEVIDPSQFQASKRSSRGRDAFRASYPDFLPPPFNSWSLQQLAVYLNTEGRSIPRPKPIGQLERYLERLLQLEWHQIQTLQEDSIKSCARSHHPSLSSPKCILQCQRAFPLTLLSSLASAPKVSLSNCSCTQCKNQFPMLNGSLHQHTRLSRLLESSVRASGFPKRSCSESRALRSKPQRQPREHRLSDPLSESTHMRQMQAQGNMRNLNPVSSGAPGVRCEDEDDLRKRRSHSCLGSRVRGQGEQRKSNNVEVCFGNMFIRLPQGRTRSMILKDQEQIDKEINDLRKRLKSKVNRLNELQGKSELRGYSLTPLSSEEMKAINSLIQK</sequence>
<dbReference type="PANTHER" id="PTHR22145:SF2">
    <property type="entry name" value="SI:CH211-266K22.6"/>
    <property type="match status" value="1"/>
</dbReference>
<keyword evidence="1" id="KW-0175">Coiled coil</keyword>
<evidence type="ECO:0000313" key="4">
    <source>
        <dbReference type="Proteomes" id="UP000316079"/>
    </source>
</evidence>
<dbReference type="InterPro" id="IPR029266">
    <property type="entry name" value="FAM217"/>
</dbReference>
<feature type="region of interest" description="Disordered" evidence="2">
    <location>
        <begin position="1"/>
        <end position="30"/>
    </location>
</feature>
<dbReference type="PANTHER" id="PTHR22145">
    <property type="entry name" value="SI:CH211-266K22.6"/>
    <property type="match status" value="1"/>
</dbReference>
<feature type="compositionally biased region" description="Polar residues" evidence="2">
    <location>
        <begin position="360"/>
        <end position="382"/>
    </location>
</feature>
<keyword evidence="4" id="KW-1185">Reference proteome</keyword>
<evidence type="ECO:0008006" key="5">
    <source>
        <dbReference type="Google" id="ProtNLM"/>
    </source>
</evidence>
<dbReference type="OrthoDB" id="20282at2759"/>
<dbReference type="Pfam" id="PF15344">
    <property type="entry name" value="FAM217"/>
    <property type="match status" value="1"/>
</dbReference>
<feature type="coiled-coil region" evidence="1">
    <location>
        <begin position="445"/>
        <end position="472"/>
    </location>
</feature>
<name>A0A553Q582_9TELE</name>
<dbReference type="Proteomes" id="UP000316079">
    <property type="component" value="Unassembled WGS sequence"/>
</dbReference>
<protein>
    <recommendedName>
        <fullName evidence="5">Protein FAM217B</fullName>
    </recommendedName>
</protein>
<dbReference type="CDD" id="cd22860">
    <property type="entry name" value="PDRG1"/>
    <property type="match status" value="1"/>
</dbReference>